<reference evidence="2 3" key="1">
    <citation type="journal article" date="2024" name="G3 (Bethesda)">
        <title>Genome assembly of Hibiscus sabdariffa L. provides insights into metabolisms of medicinal natural products.</title>
        <authorList>
            <person name="Kim T."/>
        </authorList>
    </citation>
    <scope>NUCLEOTIDE SEQUENCE [LARGE SCALE GENOMIC DNA]</scope>
    <source>
        <strain evidence="2">TK-2024</strain>
        <tissue evidence="2">Old leaves</tissue>
    </source>
</reference>
<evidence type="ECO:0000313" key="3">
    <source>
        <dbReference type="Proteomes" id="UP001396334"/>
    </source>
</evidence>
<dbReference type="EMBL" id="JBBPBN010000022">
    <property type="protein sequence ID" value="KAK9012395.1"/>
    <property type="molecule type" value="Genomic_DNA"/>
</dbReference>
<proteinExistence type="predicted"/>
<dbReference type="Proteomes" id="UP001396334">
    <property type="component" value="Unassembled WGS sequence"/>
</dbReference>
<comment type="caution">
    <text evidence="2">The sequence shown here is derived from an EMBL/GenBank/DDBJ whole genome shotgun (WGS) entry which is preliminary data.</text>
</comment>
<gene>
    <name evidence="2" type="ORF">V6N11_040450</name>
</gene>
<name>A0ABR2RHR1_9ROSI</name>
<protein>
    <submittedName>
        <fullName evidence="2">Uncharacterized protein</fullName>
    </submittedName>
</protein>
<evidence type="ECO:0000313" key="2">
    <source>
        <dbReference type="EMBL" id="KAK9012395.1"/>
    </source>
</evidence>
<evidence type="ECO:0000256" key="1">
    <source>
        <dbReference type="SAM" id="MobiDB-lite"/>
    </source>
</evidence>
<sequence length="238" mass="24178">MVDLSVATEHSRANDPGVLDLREFPALADLRMVGSGGEVRQQVVDVAIGDKRTADKLWGREGSLTIRFLAPGVYLLNFPSKGGDSSCFLKGVESDVIVPKVGTAGAVGDVMSDSVEGLANGKVADGMVAGVVNESVNAEVVGGVVVGSDGDVAVAIGAGVYDASIEVVVAVDSVVSASSGDVDKIVHEGSSWPERVAAGGVAELMDKLKPNEKGGKRKGKGRGATAKGSKEGVFTPSE</sequence>
<organism evidence="2 3">
    <name type="scientific">Hibiscus sabdariffa</name>
    <name type="common">roselle</name>
    <dbReference type="NCBI Taxonomy" id="183260"/>
    <lineage>
        <taxon>Eukaryota</taxon>
        <taxon>Viridiplantae</taxon>
        <taxon>Streptophyta</taxon>
        <taxon>Embryophyta</taxon>
        <taxon>Tracheophyta</taxon>
        <taxon>Spermatophyta</taxon>
        <taxon>Magnoliopsida</taxon>
        <taxon>eudicotyledons</taxon>
        <taxon>Gunneridae</taxon>
        <taxon>Pentapetalae</taxon>
        <taxon>rosids</taxon>
        <taxon>malvids</taxon>
        <taxon>Malvales</taxon>
        <taxon>Malvaceae</taxon>
        <taxon>Malvoideae</taxon>
        <taxon>Hibiscus</taxon>
    </lineage>
</organism>
<accession>A0ABR2RHR1</accession>
<keyword evidence="3" id="KW-1185">Reference proteome</keyword>
<feature type="region of interest" description="Disordered" evidence="1">
    <location>
        <begin position="207"/>
        <end position="238"/>
    </location>
</feature>